<name>A0ABW1W3U9_9GAMM</name>
<keyword evidence="2" id="KW-1185">Reference proteome</keyword>
<dbReference type="EMBL" id="JBHSUB010000018">
    <property type="protein sequence ID" value="MFC6379352.1"/>
    <property type="molecule type" value="Genomic_DNA"/>
</dbReference>
<evidence type="ECO:0000313" key="2">
    <source>
        <dbReference type="Proteomes" id="UP001596230"/>
    </source>
</evidence>
<proteinExistence type="predicted"/>
<sequence length="55" mass="6181">MTDLHQLSEVISGGKDKDIESRWRDVVSDFSSRRSISAATQIIAMAGYHYTFCIS</sequence>
<reference evidence="2" key="1">
    <citation type="journal article" date="2019" name="Int. J. Syst. Evol. Microbiol.">
        <title>The Global Catalogue of Microorganisms (GCM) 10K type strain sequencing project: providing services to taxonomists for standard genome sequencing and annotation.</title>
        <authorList>
            <consortium name="The Broad Institute Genomics Platform"/>
            <consortium name="The Broad Institute Genome Sequencing Center for Infectious Disease"/>
            <person name="Wu L."/>
            <person name="Ma J."/>
        </authorList>
    </citation>
    <scope>NUCLEOTIDE SEQUENCE [LARGE SCALE GENOMIC DNA]</scope>
    <source>
        <strain evidence="2">CGMCC 1.18518</strain>
    </source>
</reference>
<dbReference type="Proteomes" id="UP001596230">
    <property type="component" value="Unassembled WGS sequence"/>
</dbReference>
<accession>A0ABW1W3U9</accession>
<gene>
    <name evidence="1" type="ORF">ACFP9W_14960</name>
</gene>
<comment type="caution">
    <text evidence="1">The sequence shown here is derived from an EMBL/GenBank/DDBJ whole genome shotgun (WGS) entry which is preliminary data.</text>
</comment>
<dbReference type="RefSeq" id="WP_212712837.1">
    <property type="nucleotide sequence ID" value="NZ_JBHSUB010000018.1"/>
</dbReference>
<organism evidence="1 2">
    <name type="scientific">Tatumella terrea</name>
    <dbReference type="NCBI Taxonomy" id="419007"/>
    <lineage>
        <taxon>Bacteria</taxon>
        <taxon>Pseudomonadati</taxon>
        <taxon>Pseudomonadota</taxon>
        <taxon>Gammaproteobacteria</taxon>
        <taxon>Enterobacterales</taxon>
        <taxon>Erwiniaceae</taxon>
        <taxon>Tatumella</taxon>
    </lineage>
</organism>
<evidence type="ECO:0000313" key="1">
    <source>
        <dbReference type="EMBL" id="MFC6379352.1"/>
    </source>
</evidence>
<protein>
    <submittedName>
        <fullName evidence="1">Uncharacterized protein</fullName>
    </submittedName>
</protein>